<feature type="non-terminal residue" evidence="2">
    <location>
        <position position="1"/>
    </location>
</feature>
<protein>
    <submittedName>
        <fullName evidence="2">Uncharacterized protein</fullName>
    </submittedName>
</protein>
<evidence type="ECO:0000313" key="2">
    <source>
        <dbReference type="EMBL" id="CEK56734.1"/>
    </source>
</evidence>
<evidence type="ECO:0000256" key="1">
    <source>
        <dbReference type="SAM" id="MobiDB-lite"/>
    </source>
</evidence>
<sequence length="81" mass="9060">LAHSHQLHPSASKYAAKLLNLPKTTREEENEENSGRVLALTSLRNMNNEAGYLPFSRIQHAITGNERDNPMPVHLAQVYPA</sequence>
<proteinExistence type="predicted"/>
<dbReference type="AlphaFoldDB" id="A0A0B6YKK7"/>
<gene>
    <name evidence="2" type="primary">ORF28389</name>
</gene>
<feature type="region of interest" description="Disordered" evidence="1">
    <location>
        <begin position="1"/>
        <end position="36"/>
    </location>
</feature>
<organism evidence="2">
    <name type="scientific">Arion vulgaris</name>
    <dbReference type="NCBI Taxonomy" id="1028688"/>
    <lineage>
        <taxon>Eukaryota</taxon>
        <taxon>Metazoa</taxon>
        <taxon>Spiralia</taxon>
        <taxon>Lophotrochozoa</taxon>
        <taxon>Mollusca</taxon>
        <taxon>Gastropoda</taxon>
        <taxon>Heterobranchia</taxon>
        <taxon>Euthyneura</taxon>
        <taxon>Panpulmonata</taxon>
        <taxon>Eupulmonata</taxon>
        <taxon>Stylommatophora</taxon>
        <taxon>Helicina</taxon>
        <taxon>Arionoidea</taxon>
        <taxon>Arionidae</taxon>
        <taxon>Arion</taxon>
    </lineage>
</organism>
<dbReference type="EMBL" id="HACG01009869">
    <property type="protein sequence ID" value="CEK56734.1"/>
    <property type="molecule type" value="Transcribed_RNA"/>
</dbReference>
<name>A0A0B6YKK7_9EUPU</name>
<accession>A0A0B6YKK7</accession>
<reference evidence="2" key="1">
    <citation type="submission" date="2014-12" db="EMBL/GenBank/DDBJ databases">
        <title>Insight into the proteome of Arion vulgaris.</title>
        <authorList>
            <person name="Aradska J."/>
            <person name="Bulat T."/>
            <person name="Smidak R."/>
            <person name="Sarate P."/>
            <person name="Gangsoo J."/>
            <person name="Sialana F."/>
            <person name="Bilban M."/>
            <person name="Lubec G."/>
        </authorList>
    </citation>
    <scope>NUCLEOTIDE SEQUENCE</scope>
    <source>
        <tissue evidence="2">Skin</tissue>
    </source>
</reference>